<dbReference type="UniPathway" id="UPA00078"/>
<keyword evidence="13" id="KW-1185">Reference proteome</keyword>
<reference evidence="12 13" key="1">
    <citation type="submission" date="2019-04" db="EMBL/GenBank/DDBJ databases">
        <authorList>
            <person name="Hwang J.C."/>
        </authorList>
    </citation>
    <scope>NUCLEOTIDE SEQUENCE [LARGE SCALE GENOMIC DNA]</scope>
    <source>
        <strain evidence="12 13">IMCC35001</strain>
    </source>
</reference>
<dbReference type="InterPro" id="IPR015422">
    <property type="entry name" value="PyrdxlP-dep_Trfase_small"/>
</dbReference>
<evidence type="ECO:0000313" key="13">
    <source>
        <dbReference type="Proteomes" id="UP000305674"/>
    </source>
</evidence>
<evidence type="ECO:0000256" key="3">
    <source>
        <dbReference type="ARBA" id="ARBA00010008"/>
    </source>
</evidence>
<feature type="binding site" evidence="9">
    <location>
        <position position="212"/>
    </location>
    <ligand>
        <name>pyridoxal 5'-phosphate</name>
        <dbReference type="ChEBI" id="CHEBI:597326"/>
    </ligand>
</feature>
<accession>A0A4U1B847</accession>
<dbReference type="PANTHER" id="PTHR13693:SF100">
    <property type="entry name" value="8-AMINO-7-OXONONANOATE SYNTHASE"/>
    <property type="match status" value="1"/>
</dbReference>
<gene>
    <name evidence="9 12" type="primary">bioF</name>
    <name evidence="12" type="ORF">FCL40_17315</name>
</gene>
<feature type="binding site" evidence="9">
    <location>
        <position position="137"/>
    </location>
    <ligand>
        <name>substrate</name>
    </ligand>
</feature>
<comment type="similarity">
    <text evidence="3 9">Belongs to the class-II pyridoxal-phosphate-dependent aminotransferase family. BioF subfamily.</text>
</comment>
<evidence type="ECO:0000256" key="9">
    <source>
        <dbReference type="HAMAP-Rule" id="MF_01693"/>
    </source>
</evidence>
<name>A0A4U1B847_9GAMM</name>
<comment type="caution">
    <text evidence="12">The sequence shown here is derived from an EMBL/GenBank/DDBJ whole genome shotgun (WGS) entry which is preliminary data.</text>
</comment>
<comment type="catalytic activity">
    <reaction evidence="8 9">
        <text>6-carboxyhexanoyl-[ACP] + L-alanine + H(+) = (8S)-8-amino-7-oxononanoate + holo-[ACP] + CO2</text>
        <dbReference type="Rhea" id="RHEA:42288"/>
        <dbReference type="Rhea" id="RHEA-COMP:9685"/>
        <dbReference type="Rhea" id="RHEA-COMP:9955"/>
        <dbReference type="ChEBI" id="CHEBI:15378"/>
        <dbReference type="ChEBI" id="CHEBI:16526"/>
        <dbReference type="ChEBI" id="CHEBI:57972"/>
        <dbReference type="ChEBI" id="CHEBI:64479"/>
        <dbReference type="ChEBI" id="CHEBI:78846"/>
        <dbReference type="ChEBI" id="CHEBI:149468"/>
        <dbReference type="EC" id="2.3.1.47"/>
    </reaction>
</comment>
<comment type="subunit">
    <text evidence="4 9">Homodimer.</text>
</comment>
<dbReference type="Pfam" id="PF00155">
    <property type="entry name" value="Aminotran_1_2"/>
    <property type="match status" value="1"/>
</dbReference>
<evidence type="ECO:0000256" key="2">
    <source>
        <dbReference type="ARBA" id="ARBA00004746"/>
    </source>
</evidence>
<protein>
    <recommendedName>
        <fullName evidence="9">8-amino-7-oxononanoate synthase</fullName>
        <shortName evidence="9">AONS</shortName>
        <ecNumber evidence="9">2.3.1.47</ecNumber>
    </recommendedName>
    <alternativeName>
        <fullName evidence="9">7-keto-8-amino-pelargonic acid synthase</fullName>
        <shortName evidence="9">7-KAP synthase</shortName>
        <shortName evidence="9">KAPA synthase</shortName>
    </alternativeName>
    <alternativeName>
        <fullName evidence="9">8-amino-7-ketopelargonate synthase</fullName>
    </alternativeName>
</protein>
<dbReference type="GO" id="GO:0008710">
    <property type="term" value="F:8-amino-7-oxononanoate synthase activity"/>
    <property type="evidence" value="ECO:0007669"/>
    <property type="project" value="UniProtKB-UniRule"/>
</dbReference>
<evidence type="ECO:0000256" key="1">
    <source>
        <dbReference type="ARBA" id="ARBA00001933"/>
    </source>
</evidence>
<feature type="binding site" evidence="9">
    <location>
        <position position="238"/>
    </location>
    <ligand>
        <name>pyridoxal 5'-phosphate</name>
        <dbReference type="ChEBI" id="CHEBI:597326"/>
    </ligand>
</feature>
<dbReference type="NCBIfam" id="TIGR00858">
    <property type="entry name" value="bioF"/>
    <property type="match status" value="1"/>
</dbReference>
<dbReference type="InterPro" id="IPR022834">
    <property type="entry name" value="AONS_Proteobacteria"/>
</dbReference>
<dbReference type="RefSeq" id="WP_136854545.1">
    <property type="nucleotide sequence ID" value="NZ_SWCI01000018.1"/>
</dbReference>
<evidence type="ECO:0000256" key="10">
    <source>
        <dbReference type="PIRSR" id="PIRSR604723-51"/>
    </source>
</evidence>
<evidence type="ECO:0000256" key="5">
    <source>
        <dbReference type="ARBA" id="ARBA00022679"/>
    </source>
</evidence>
<keyword evidence="12" id="KW-0012">Acyltransferase</keyword>
<dbReference type="Gene3D" id="3.90.1150.10">
    <property type="entry name" value="Aspartate Aminotransferase, domain 1"/>
    <property type="match status" value="1"/>
</dbReference>
<dbReference type="HAMAP" id="MF_01693">
    <property type="entry name" value="BioF_aminotrans_2"/>
    <property type="match status" value="1"/>
</dbReference>
<dbReference type="OrthoDB" id="9807157at2"/>
<dbReference type="Gene3D" id="3.40.640.10">
    <property type="entry name" value="Type I PLP-dependent aspartate aminotransferase-like (Major domain)"/>
    <property type="match status" value="1"/>
</dbReference>
<sequence length="392" mass="42418">MPAADPLEARIAQALADRQSQGLLRHRQPIHRLEGAKIRVDGRLYHHFCGNDYLGLAESEAIHQAWQEGLRRFGAGSGASPLVTGHHQVHQDLEQQLCDWLGFEAALLFSSGFAANQAVIHALMHKGDLLLQDRLNHASLQEAGHLCPATMKRFAHNDCADLDRRLDGAEPGTPKLVITEGVFSMDGDLAPLAELRQLCDRQGAWLMVDDAHGCGVLGPEGRGSSAAAAIQPDILVVTFGKAFGCAGAAVLCSNQLAQYLIQFARHLVYSTALPPAQACALAESVRQIRSQQWRRDRLMTLSRLLTSGLDPAIPLMNTPTPIKPLMVGDSHKALALSAALREKGLWIGAIRPPTVPAGQARLRLTLSASHSDEQLVALAEALNEVWHAAQTR</sequence>
<proteinExistence type="inferred from homology"/>
<dbReference type="Proteomes" id="UP000305674">
    <property type="component" value="Unassembled WGS sequence"/>
</dbReference>
<dbReference type="InterPro" id="IPR004839">
    <property type="entry name" value="Aminotransferase_I/II_large"/>
</dbReference>
<dbReference type="GO" id="GO:0009102">
    <property type="term" value="P:biotin biosynthetic process"/>
    <property type="evidence" value="ECO:0007669"/>
    <property type="project" value="UniProtKB-UniRule"/>
</dbReference>
<evidence type="ECO:0000256" key="4">
    <source>
        <dbReference type="ARBA" id="ARBA00011738"/>
    </source>
</evidence>
<feature type="modified residue" description="N6-(pyridoxal phosphate)lysine" evidence="9 10">
    <location>
        <position position="241"/>
    </location>
</feature>
<feature type="binding site" evidence="9">
    <location>
        <position position="354"/>
    </location>
    <ligand>
        <name>substrate</name>
    </ligand>
</feature>
<dbReference type="PROSITE" id="PS00599">
    <property type="entry name" value="AA_TRANSFER_CLASS_2"/>
    <property type="match status" value="1"/>
</dbReference>
<keyword evidence="5 9" id="KW-0808">Transferase</keyword>
<dbReference type="CDD" id="cd06454">
    <property type="entry name" value="KBL_like"/>
    <property type="match status" value="1"/>
</dbReference>
<dbReference type="PANTHER" id="PTHR13693">
    <property type="entry name" value="CLASS II AMINOTRANSFERASE/8-AMINO-7-OXONONANOATE SYNTHASE"/>
    <property type="match status" value="1"/>
</dbReference>
<keyword evidence="6 9" id="KW-0093">Biotin biosynthesis</keyword>
<evidence type="ECO:0000256" key="6">
    <source>
        <dbReference type="ARBA" id="ARBA00022756"/>
    </source>
</evidence>
<dbReference type="SUPFAM" id="SSF53383">
    <property type="entry name" value="PLP-dependent transferases"/>
    <property type="match status" value="1"/>
</dbReference>
<comment type="pathway">
    <text evidence="2 9">Cofactor biosynthesis; biotin biosynthesis.</text>
</comment>
<dbReference type="GO" id="GO:0030170">
    <property type="term" value="F:pyridoxal phosphate binding"/>
    <property type="evidence" value="ECO:0007669"/>
    <property type="project" value="UniProtKB-UniRule"/>
</dbReference>
<keyword evidence="7 9" id="KW-0663">Pyridoxal phosphate</keyword>
<comment type="function">
    <text evidence="9">Catalyzes the decarboxylative condensation of pimeloyl-[acyl-carrier protein] and L-alanine to produce 8-amino-7-oxononanoate (AON), [acyl-carrier protein], and carbon dioxide.</text>
</comment>
<dbReference type="InterPro" id="IPR004723">
    <property type="entry name" value="AONS_Archaea/Proteobacteria"/>
</dbReference>
<dbReference type="AlphaFoldDB" id="A0A4U1B847"/>
<evidence type="ECO:0000313" key="12">
    <source>
        <dbReference type="EMBL" id="TKB46812.1"/>
    </source>
</evidence>
<dbReference type="InterPro" id="IPR050087">
    <property type="entry name" value="AON_synthase_class-II"/>
</dbReference>
<dbReference type="EC" id="2.3.1.47" evidence="9"/>
<organism evidence="12 13">
    <name type="scientific">Ferrimonas sediminicola</name>
    <dbReference type="NCBI Taxonomy" id="2569538"/>
    <lineage>
        <taxon>Bacteria</taxon>
        <taxon>Pseudomonadati</taxon>
        <taxon>Pseudomonadota</taxon>
        <taxon>Gammaproteobacteria</taxon>
        <taxon>Alteromonadales</taxon>
        <taxon>Ferrimonadaceae</taxon>
        <taxon>Ferrimonas</taxon>
    </lineage>
</organism>
<dbReference type="InterPro" id="IPR015424">
    <property type="entry name" value="PyrdxlP-dep_Trfase"/>
</dbReference>
<feature type="domain" description="Aminotransferase class I/classII large" evidence="11">
    <location>
        <begin position="48"/>
        <end position="382"/>
    </location>
</feature>
<dbReference type="InterPro" id="IPR001917">
    <property type="entry name" value="Aminotrans_II_pyridoxalP_BS"/>
</dbReference>
<dbReference type="InterPro" id="IPR015421">
    <property type="entry name" value="PyrdxlP-dep_Trfase_major"/>
</dbReference>
<evidence type="ECO:0000256" key="8">
    <source>
        <dbReference type="ARBA" id="ARBA00047715"/>
    </source>
</evidence>
<dbReference type="EMBL" id="SWCI01000018">
    <property type="protein sequence ID" value="TKB46812.1"/>
    <property type="molecule type" value="Genomic_DNA"/>
</dbReference>
<feature type="binding site" evidence="9">
    <location>
        <begin position="112"/>
        <end position="113"/>
    </location>
    <ligand>
        <name>pyridoxal 5'-phosphate</name>
        <dbReference type="ChEBI" id="CHEBI:597326"/>
    </ligand>
</feature>
<feature type="binding site" evidence="9">
    <location>
        <position position="184"/>
    </location>
    <ligand>
        <name>pyridoxal 5'-phosphate</name>
        <dbReference type="ChEBI" id="CHEBI:597326"/>
    </ligand>
</feature>
<evidence type="ECO:0000259" key="11">
    <source>
        <dbReference type="Pfam" id="PF00155"/>
    </source>
</evidence>
<comment type="cofactor">
    <cofactor evidence="1 9 10">
        <name>pyridoxal 5'-phosphate</name>
        <dbReference type="ChEBI" id="CHEBI:597326"/>
    </cofactor>
</comment>
<evidence type="ECO:0000256" key="7">
    <source>
        <dbReference type="ARBA" id="ARBA00022898"/>
    </source>
</evidence>
<feature type="binding site" evidence="9">
    <location>
        <position position="25"/>
    </location>
    <ligand>
        <name>substrate</name>
    </ligand>
</feature>